<evidence type="ECO:0000256" key="1">
    <source>
        <dbReference type="ARBA" id="ARBA00023015"/>
    </source>
</evidence>
<keyword evidence="2" id="KW-0238">DNA-binding</keyword>
<dbReference type="PANTHER" id="PTHR33204:SF37">
    <property type="entry name" value="HTH-TYPE TRANSCRIPTIONAL REGULATOR YODB"/>
    <property type="match status" value="1"/>
</dbReference>
<dbReference type="KEGG" id="mcg:GL4_2984"/>
<dbReference type="GO" id="GO:0003677">
    <property type="term" value="F:DNA binding"/>
    <property type="evidence" value="ECO:0007669"/>
    <property type="project" value="UniProtKB-KW"/>
</dbReference>
<evidence type="ECO:0000256" key="2">
    <source>
        <dbReference type="ARBA" id="ARBA00023125"/>
    </source>
</evidence>
<evidence type="ECO:0000313" key="6">
    <source>
        <dbReference type="Proteomes" id="UP000031643"/>
    </source>
</evidence>
<dbReference type="InterPro" id="IPR036388">
    <property type="entry name" value="WH-like_DNA-bd_sf"/>
</dbReference>
<dbReference type="SUPFAM" id="SSF46785">
    <property type="entry name" value="Winged helix' DNA-binding domain"/>
    <property type="match status" value="1"/>
</dbReference>
<evidence type="ECO:0000256" key="3">
    <source>
        <dbReference type="ARBA" id="ARBA00023163"/>
    </source>
</evidence>
<dbReference type="Gene3D" id="1.10.10.10">
    <property type="entry name" value="Winged helix-like DNA-binding domain superfamily/Winged helix DNA-binding domain"/>
    <property type="match status" value="1"/>
</dbReference>
<dbReference type="InterPro" id="IPR036390">
    <property type="entry name" value="WH_DNA-bd_sf"/>
</dbReference>
<accession>A0A0A8K6P1</accession>
<dbReference type="STRING" id="1384459.GL4_2984"/>
<proteinExistence type="predicted"/>
<dbReference type="InterPro" id="IPR002577">
    <property type="entry name" value="HTH_HxlR"/>
</dbReference>
<dbReference type="PANTHER" id="PTHR33204">
    <property type="entry name" value="TRANSCRIPTIONAL REGULATOR, MARR FAMILY"/>
    <property type="match status" value="1"/>
</dbReference>
<evidence type="ECO:0000259" key="4">
    <source>
        <dbReference type="PROSITE" id="PS51118"/>
    </source>
</evidence>
<keyword evidence="6" id="KW-1185">Reference proteome</keyword>
<keyword evidence="3" id="KW-0804">Transcription</keyword>
<reference evidence="5 6" key="1">
    <citation type="submission" date="2014-09" db="EMBL/GenBank/DDBJ databases">
        <title>Genome sequencing of Methyloceanibacter caenitepidi Gela4.</title>
        <authorList>
            <person name="Takeuchi M."/>
            <person name="Susumu S."/>
            <person name="Kamagata Y."/>
            <person name="Oshima K."/>
            <person name="Hattori M."/>
            <person name="Iwasaki W."/>
        </authorList>
    </citation>
    <scope>NUCLEOTIDE SEQUENCE [LARGE SCALE GENOMIC DNA]</scope>
    <source>
        <strain evidence="5 6">Gela4</strain>
    </source>
</reference>
<dbReference type="EMBL" id="AP014648">
    <property type="protein sequence ID" value="BAQ18416.1"/>
    <property type="molecule type" value="Genomic_DNA"/>
</dbReference>
<dbReference type="HOGENOM" id="CLU_111585_5_3_5"/>
<evidence type="ECO:0000313" key="5">
    <source>
        <dbReference type="EMBL" id="BAQ18416.1"/>
    </source>
</evidence>
<organism evidence="5 6">
    <name type="scientific">Methyloceanibacter caenitepidi</name>
    <dbReference type="NCBI Taxonomy" id="1384459"/>
    <lineage>
        <taxon>Bacteria</taxon>
        <taxon>Pseudomonadati</taxon>
        <taxon>Pseudomonadota</taxon>
        <taxon>Alphaproteobacteria</taxon>
        <taxon>Hyphomicrobiales</taxon>
        <taxon>Hyphomicrobiaceae</taxon>
        <taxon>Methyloceanibacter</taxon>
    </lineage>
</organism>
<gene>
    <name evidence="5" type="ORF">GL4_2984</name>
</gene>
<dbReference type="AlphaFoldDB" id="A0A0A8K6P1"/>
<name>A0A0A8K6P1_9HYPH</name>
<protein>
    <submittedName>
        <fullName evidence="5">Transcriptional regulator, HxlR family</fullName>
    </submittedName>
</protein>
<feature type="domain" description="HTH hxlR-type" evidence="4">
    <location>
        <begin position="1"/>
        <end position="95"/>
    </location>
</feature>
<dbReference type="PROSITE" id="PS51118">
    <property type="entry name" value="HTH_HXLR"/>
    <property type="match status" value="1"/>
</dbReference>
<sequence>MTLDIVGDRWTLVILRDLFMGKQRFSQFLDSPERIATNVLTDRLVMMEREGLVTKALYQERPKRYEFRLTERGEALLPVLQAMARWGNRFFPDSWRVPQEFLDRKAP</sequence>
<dbReference type="Proteomes" id="UP000031643">
    <property type="component" value="Chromosome"/>
</dbReference>
<dbReference type="Pfam" id="PF01638">
    <property type="entry name" value="HxlR"/>
    <property type="match status" value="1"/>
</dbReference>
<keyword evidence="1" id="KW-0805">Transcription regulation</keyword>